<feature type="compositionally biased region" description="Low complexity" evidence="1">
    <location>
        <begin position="45"/>
        <end position="82"/>
    </location>
</feature>
<evidence type="ECO:0000256" key="1">
    <source>
        <dbReference type="SAM" id="MobiDB-lite"/>
    </source>
</evidence>
<proteinExistence type="predicted"/>
<feature type="region of interest" description="Disordered" evidence="1">
    <location>
        <begin position="121"/>
        <end position="157"/>
    </location>
</feature>
<evidence type="ECO:0000313" key="3">
    <source>
        <dbReference type="Proteomes" id="UP001497482"/>
    </source>
</evidence>
<name>A0AAV2KE42_KNICA</name>
<feature type="region of interest" description="Disordered" evidence="1">
    <location>
        <begin position="44"/>
        <end position="96"/>
    </location>
</feature>
<accession>A0AAV2KE42</accession>
<dbReference type="AlphaFoldDB" id="A0AAV2KE42"/>
<gene>
    <name evidence="2" type="ORF">KC01_LOCUS17117</name>
</gene>
<feature type="compositionally biased region" description="Low complexity" evidence="1">
    <location>
        <begin position="132"/>
        <end position="148"/>
    </location>
</feature>
<sequence>MLTGSRFYEWVLVGVIDLTRRDPHKPGEPLLRKYRATCGISGPTTHCESTSSSEHLLSARSSGPPPQSTSSVLSSDHLLSPPSSDPPPQTILLNISSSGQPLSSILPQTTSSVHLSDSLLRALLRPPPQTPPQTSSSDHLISHLSDPLLRPPPLSTS</sequence>
<evidence type="ECO:0000313" key="2">
    <source>
        <dbReference type="EMBL" id="CAL1587148.1"/>
    </source>
</evidence>
<organism evidence="2 3">
    <name type="scientific">Knipowitschia caucasica</name>
    <name type="common">Caucasian dwarf goby</name>
    <name type="synonym">Pomatoschistus caucasicus</name>
    <dbReference type="NCBI Taxonomy" id="637954"/>
    <lineage>
        <taxon>Eukaryota</taxon>
        <taxon>Metazoa</taxon>
        <taxon>Chordata</taxon>
        <taxon>Craniata</taxon>
        <taxon>Vertebrata</taxon>
        <taxon>Euteleostomi</taxon>
        <taxon>Actinopterygii</taxon>
        <taxon>Neopterygii</taxon>
        <taxon>Teleostei</taxon>
        <taxon>Neoteleostei</taxon>
        <taxon>Acanthomorphata</taxon>
        <taxon>Gobiaria</taxon>
        <taxon>Gobiiformes</taxon>
        <taxon>Gobioidei</taxon>
        <taxon>Gobiidae</taxon>
        <taxon>Gobiinae</taxon>
        <taxon>Knipowitschia</taxon>
    </lineage>
</organism>
<keyword evidence="3" id="KW-1185">Reference proteome</keyword>
<reference evidence="2 3" key="1">
    <citation type="submission" date="2024-04" db="EMBL/GenBank/DDBJ databases">
        <authorList>
            <person name="Waldvogel A.-M."/>
            <person name="Schoenle A."/>
        </authorList>
    </citation>
    <scope>NUCLEOTIDE SEQUENCE [LARGE SCALE GENOMIC DNA]</scope>
</reference>
<dbReference type="EMBL" id="OZ035839">
    <property type="protein sequence ID" value="CAL1587148.1"/>
    <property type="molecule type" value="Genomic_DNA"/>
</dbReference>
<protein>
    <submittedName>
        <fullName evidence="2">Uncharacterized protein</fullName>
    </submittedName>
</protein>
<dbReference type="Proteomes" id="UP001497482">
    <property type="component" value="Chromosome 17"/>
</dbReference>